<dbReference type="Gene3D" id="3.40.50.300">
    <property type="entry name" value="P-loop containing nucleotide triphosphate hydrolases"/>
    <property type="match status" value="1"/>
</dbReference>
<dbReference type="EMBL" id="JBFOLJ010000006">
    <property type="protein sequence ID" value="KAL2529092.1"/>
    <property type="molecule type" value="Genomic_DNA"/>
</dbReference>
<gene>
    <name evidence="2" type="ORF">Fot_21693</name>
</gene>
<protein>
    <submittedName>
        <fullName evidence="2">Uncharacterized protein</fullName>
    </submittedName>
</protein>
<sequence length="160" mass="17856">MEASRMRTRVWSDDVSGIPYYETSSKEGFNVEAAFECIAKSACPSSWTNFLIKIVAVVSKGKAHADPPSDKAHLRPSPTACQGAEASLVGEKRAHESDHVKPSKKRPMASHRAYIWQTFIATVLRAWRVQKLTEEVDKSKKELEASKKNPEAEKLKSDVQ</sequence>
<feature type="compositionally biased region" description="Basic and acidic residues" evidence="1">
    <location>
        <begin position="90"/>
        <end position="101"/>
    </location>
</feature>
<dbReference type="AlphaFoldDB" id="A0ABD1UVK8"/>
<dbReference type="InterPro" id="IPR027417">
    <property type="entry name" value="P-loop_NTPase"/>
</dbReference>
<comment type="caution">
    <text evidence="2">The sequence shown here is derived from an EMBL/GenBank/DDBJ whole genome shotgun (WGS) entry which is preliminary data.</text>
</comment>
<keyword evidence="3" id="KW-1185">Reference proteome</keyword>
<accession>A0ABD1UVK8</accession>
<reference evidence="3" key="1">
    <citation type="submission" date="2024-07" db="EMBL/GenBank/DDBJ databases">
        <title>Two chromosome-level genome assemblies of Korean endemic species Abeliophyllum distichum and Forsythia ovata (Oleaceae).</title>
        <authorList>
            <person name="Jang H."/>
        </authorList>
    </citation>
    <scope>NUCLEOTIDE SEQUENCE [LARGE SCALE GENOMIC DNA]</scope>
</reference>
<feature type="region of interest" description="Disordered" evidence="1">
    <location>
        <begin position="136"/>
        <end position="160"/>
    </location>
</feature>
<proteinExistence type="predicted"/>
<dbReference type="Proteomes" id="UP001604277">
    <property type="component" value="Unassembled WGS sequence"/>
</dbReference>
<evidence type="ECO:0000313" key="3">
    <source>
        <dbReference type="Proteomes" id="UP001604277"/>
    </source>
</evidence>
<feature type="region of interest" description="Disordered" evidence="1">
    <location>
        <begin position="62"/>
        <end position="106"/>
    </location>
</feature>
<evidence type="ECO:0000313" key="2">
    <source>
        <dbReference type="EMBL" id="KAL2529092.1"/>
    </source>
</evidence>
<feature type="compositionally biased region" description="Basic and acidic residues" evidence="1">
    <location>
        <begin position="63"/>
        <end position="73"/>
    </location>
</feature>
<name>A0ABD1UVK8_9LAMI</name>
<evidence type="ECO:0000256" key="1">
    <source>
        <dbReference type="SAM" id="MobiDB-lite"/>
    </source>
</evidence>
<organism evidence="2 3">
    <name type="scientific">Forsythia ovata</name>
    <dbReference type="NCBI Taxonomy" id="205694"/>
    <lineage>
        <taxon>Eukaryota</taxon>
        <taxon>Viridiplantae</taxon>
        <taxon>Streptophyta</taxon>
        <taxon>Embryophyta</taxon>
        <taxon>Tracheophyta</taxon>
        <taxon>Spermatophyta</taxon>
        <taxon>Magnoliopsida</taxon>
        <taxon>eudicotyledons</taxon>
        <taxon>Gunneridae</taxon>
        <taxon>Pentapetalae</taxon>
        <taxon>asterids</taxon>
        <taxon>lamiids</taxon>
        <taxon>Lamiales</taxon>
        <taxon>Oleaceae</taxon>
        <taxon>Forsythieae</taxon>
        <taxon>Forsythia</taxon>
    </lineage>
</organism>